<feature type="compositionally biased region" description="Low complexity" evidence="1">
    <location>
        <begin position="41"/>
        <end position="53"/>
    </location>
</feature>
<dbReference type="SUPFAM" id="SSF48452">
    <property type="entry name" value="TPR-like"/>
    <property type="match status" value="1"/>
</dbReference>
<keyword evidence="3" id="KW-1185">Reference proteome</keyword>
<feature type="compositionally biased region" description="Polar residues" evidence="1">
    <location>
        <begin position="97"/>
        <end position="112"/>
    </location>
</feature>
<dbReference type="OMA" id="MRETEPR"/>
<feature type="compositionally biased region" description="Acidic residues" evidence="1">
    <location>
        <begin position="251"/>
        <end position="265"/>
    </location>
</feature>
<dbReference type="Proteomes" id="UP000243459">
    <property type="component" value="Chromosome 1"/>
</dbReference>
<accession>A0A5P1FTQ7</accession>
<organism evidence="2 3">
    <name type="scientific">Asparagus officinalis</name>
    <name type="common">Garden asparagus</name>
    <dbReference type="NCBI Taxonomy" id="4686"/>
    <lineage>
        <taxon>Eukaryota</taxon>
        <taxon>Viridiplantae</taxon>
        <taxon>Streptophyta</taxon>
        <taxon>Embryophyta</taxon>
        <taxon>Tracheophyta</taxon>
        <taxon>Spermatophyta</taxon>
        <taxon>Magnoliopsida</taxon>
        <taxon>Liliopsida</taxon>
        <taxon>Asparagales</taxon>
        <taxon>Asparagaceae</taxon>
        <taxon>Asparagoideae</taxon>
        <taxon>Asparagus</taxon>
    </lineage>
</organism>
<name>A0A5P1FTQ7_ASPOF</name>
<protein>
    <submittedName>
        <fullName evidence="2">Uncharacterized protein</fullName>
    </submittedName>
</protein>
<sequence length="294" mass="32371">MLLRSASTPILKSLIPAATTAKDSHNEVLITTEISTTKIPRIPSLKSLSSSSSPSPPPTNNRKSLRRATSDTSISEILMPPLPKPKQKPRQMVPPSISISSGEENSVAATSSQASMLVIDDEGCIGDGNCNSRGNGGHGKFSSDSNDDDRDADACYYRSMIQANPENSLVLSNYAKFLKEVRGDVARAEEYCRRAIVADQGDGNALSMYAEIVWERSRDAERAETYFDRAVQAAPDDCYVMASYARFLWEAEEEEDDDNDDDEEKENQSKNEMMKLKSMNQAPPFLSPCQPSIR</sequence>
<evidence type="ECO:0000313" key="2">
    <source>
        <dbReference type="EMBL" id="ONK81063.1"/>
    </source>
</evidence>
<dbReference type="GO" id="GO:0006979">
    <property type="term" value="P:response to oxidative stress"/>
    <property type="evidence" value="ECO:0007669"/>
    <property type="project" value="EnsemblPlants"/>
</dbReference>
<dbReference type="PANTHER" id="PTHR26312:SF168">
    <property type="entry name" value="OS06G0606700 PROTEIN"/>
    <property type="match status" value="1"/>
</dbReference>
<dbReference type="InterPro" id="IPR011990">
    <property type="entry name" value="TPR-like_helical_dom_sf"/>
</dbReference>
<evidence type="ECO:0000256" key="1">
    <source>
        <dbReference type="SAM" id="MobiDB-lite"/>
    </source>
</evidence>
<dbReference type="PANTHER" id="PTHR26312">
    <property type="entry name" value="TETRATRICOPEPTIDE REPEAT PROTEIN 5"/>
    <property type="match status" value="1"/>
</dbReference>
<feature type="region of interest" description="Disordered" evidence="1">
    <location>
        <begin position="251"/>
        <end position="294"/>
    </location>
</feature>
<dbReference type="Gene3D" id="1.25.40.10">
    <property type="entry name" value="Tetratricopeptide repeat domain"/>
    <property type="match status" value="1"/>
</dbReference>
<reference evidence="3" key="1">
    <citation type="journal article" date="2017" name="Nat. Commun.">
        <title>The asparagus genome sheds light on the origin and evolution of a young Y chromosome.</title>
        <authorList>
            <person name="Harkess A."/>
            <person name="Zhou J."/>
            <person name="Xu C."/>
            <person name="Bowers J.E."/>
            <person name="Van der Hulst R."/>
            <person name="Ayyampalayam S."/>
            <person name="Mercati F."/>
            <person name="Riccardi P."/>
            <person name="McKain M.R."/>
            <person name="Kakrana A."/>
            <person name="Tang H."/>
            <person name="Ray J."/>
            <person name="Groenendijk J."/>
            <person name="Arikit S."/>
            <person name="Mathioni S.M."/>
            <person name="Nakano M."/>
            <person name="Shan H."/>
            <person name="Telgmann-Rauber A."/>
            <person name="Kanno A."/>
            <person name="Yue Z."/>
            <person name="Chen H."/>
            <person name="Li W."/>
            <person name="Chen Y."/>
            <person name="Xu X."/>
            <person name="Zhang Y."/>
            <person name="Luo S."/>
            <person name="Chen H."/>
            <person name="Gao J."/>
            <person name="Mao Z."/>
            <person name="Pires J.C."/>
            <person name="Luo M."/>
            <person name="Kudrna D."/>
            <person name="Wing R.A."/>
            <person name="Meyers B.C."/>
            <person name="Yi K."/>
            <person name="Kong H."/>
            <person name="Lavrijsen P."/>
            <person name="Sunseri F."/>
            <person name="Falavigna A."/>
            <person name="Ye Y."/>
            <person name="Leebens-Mack J.H."/>
            <person name="Chen G."/>
        </authorList>
    </citation>
    <scope>NUCLEOTIDE SEQUENCE [LARGE SCALE GENOMIC DNA]</scope>
    <source>
        <strain evidence="3">cv. DH0086</strain>
    </source>
</reference>
<dbReference type="Gramene" id="ONK81063">
    <property type="protein sequence ID" value="ONK81063"/>
    <property type="gene ID" value="A4U43_C01F24830"/>
</dbReference>
<dbReference type="EMBL" id="CM007381">
    <property type="protein sequence ID" value="ONK81063.1"/>
    <property type="molecule type" value="Genomic_DNA"/>
</dbReference>
<evidence type="ECO:0000313" key="3">
    <source>
        <dbReference type="Proteomes" id="UP000243459"/>
    </source>
</evidence>
<dbReference type="AlphaFoldDB" id="A0A5P1FTQ7"/>
<feature type="compositionally biased region" description="Basic and acidic residues" evidence="1">
    <location>
        <begin position="266"/>
        <end position="275"/>
    </location>
</feature>
<feature type="region of interest" description="Disordered" evidence="1">
    <location>
        <begin position="41"/>
        <end position="112"/>
    </location>
</feature>
<gene>
    <name evidence="2" type="ORF">A4U43_C01F24830</name>
</gene>
<dbReference type="OrthoDB" id="439046at2759"/>
<proteinExistence type="predicted"/>